<reference evidence="9 10" key="2">
    <citation type="journal article" date="2011" name="BMC Immunol.">
        <title>Comparison of static immersion and intravenous injection systems for exposure of zebrafish embryos to the natural pathogen Edwardsiella tarda.</title>
        <authorList>
            <person name="van Soest J.J."/>
            <person name="Stockhammer O.W."/>
            <person name="Ordas A."/>
            <person name="Bloemberg G.V."/>
            <person name="Spaink H.P."/>
            <person name="Meijer A.H."/>
        </authorList>
    </citation>
    <scope>NUCLEOTIDE SEQUENCE [LARGE SCALE GENOMIC DNA]</scope>
    <source>
        <strain evidence="9 10">FL6-60</strain>
    </source>
</reference>
<dbReference type="Pfam" id="PF02470">
    <property type="entry name" value="MlaD"/>
    <property type="match status" value="3"/>
</dbReference>
<protein>
    <submittedName>
        <fullName evidence="9">Paraquat-inducible protein B</fullName>
    </submittedName>
</protein>
<evidence type="ECO:0000256" key="6">
    <source>
        <dbReference type="ARBA" id="ARBA00023136"/>
    </source>
</evidence>
<keyword evidence="2" id="KW-1003">Cell membrane</keyword>
<evidence type="ECO:0000256" key="2">
    <source>
        <dbReference type="ARBA" id="ARBA00022475"/>
    </source>
</evidence>
<keyword evidence="4 7" id="KW-0812">Transmembrane</keyword>
<dbReference type="Proteomes" id="UP000002230">
    <property type="component" value="Chromosome"/>
</dbReference>
<feature type="domain" description="Mce/MlaD" evidence="8">
    <location>
        <begin position="43"/>
        <end position="134"/>
    </location>
</feature>
<organism evidence="9 10">
    <name type="scientific">Edwardsiella tarda (strain FL6-60)</name>
    <dbReference type="NCBI Taxonomy" id="718251"/>
    <lineage>
        <taxon>Bacteria</taxon>
        <taxon>Pseudomonadati</taxon>
        <taxon>Pseudomonadota</taxon>
        <taxon>Gammaproteobacteria</taxon>
        <taxon>Enterobacterales</taxon>
        <taxon>Hafniaceae</taxon>
        <taxon>Edwardsiella</taxon>
    </lineage>
</organism>
<evidence type="ECO:0000256" key="4">
    <source>
        <dbReference type="ARBA" id="ARBA00022692"/>
    </source>
</evidence>
<proteinExistence type="predicted"/>
<dbReference type="AlphaFoldDB" id="A0A0H3DPG7"/>
<keyword evidence="3" id="KW-0997">Cell inner membrane</keyword>
<evidence type="ECO:0000256" key="1">
    <source>
        <dbReference type="ARBA" id="ARBA00004533"/>
    </source>
</evidence>
<comment type="subcellular location">
    <subcellularLocation>
        <location evidence="1">Cell inner membrane</location>
    </subcellularLocation>
</comment>
<name>A0A0H3DPG7_EDWTF</name>
<dbReference type="PATRIC" id="fig|718251.5.peg.1212"/>
<evidence type="ECO:0000259" key="8">
    <source>
        <dbReference type="Pfam" id="PF02470"/>
    </source>
</evidence>
<evidence type="ECO:0000256" key="5">
    <source>
        <dbReference type="ARBA" id="ARBA00022989"/>
    </source>
</evidence>
<feature type="domain" description="Mce/MlaD" evidence="8">
    <location>
        <begin position="158"/>
        <end position="221"/>
    </location>
</feature>
<keyword evidence="6 7" id="KW-0472">Membrane</keyword>
<evidence type="ECO:0000256" key="3">
    <source>
        <dbReference type="ARBA" id="ARBA00022519"/>
    </source>
</evidence>
<sequence>MKVDEQTTAKIERIKRWSPVWIIPILTALIGAWIIFYHFSHQGPEVTLITQNAEGIIAGKTAIKSRSVDVGTVESVTLSDNLNQVIVKARLQTGMEKLLRKDSVFWVVKPQVGREGISGLGTLLSGAYIGLQPGSSDSEQHEFNLLDQPPLAPPDAKGIRIMLVSDKAGQLNPGDPVLFRGLRVGSVETSGFDTKARKITYQLFIAAPYDTLVTENVRFWVDSGISFDVSAQGMRVQMGSLATLLSGGVSFDVPQGLTPGKEVTNLSDYILYDNQNSIQDSLYTEHFDVLMFFADSIRGLQAGAPVEFRGIRLGTVAQVPYYVKGLDQRLDANYRIPVLVHIEPERIEENMGDNFDLRQHLLGIRHSGLRAALKSSNLITGALYIDLDFYPNAKPWKGPDVINGIPIMPTVSGGLAQLQQKVTAVLDKLNALPLEPMISAATGALKTSQGTMLKTQETLRQLNNILSSKAMQSLPSDLQRSLIELNRTIKGIQPGSPAYNQMVSDMQHLDQVLRELQPVLRTLNQKSNALVFEAPAGKDPHPKGAKP</sequence>
<dbReference type="KEGG" id="etd:ETAF_1177"/>
<dbReference type="InterPro" id="IPR003399">
    <property type="entry name" value="Mce/MlaD"/>
</dbReference>
<reference evidence="10" key="1">
    <citation type="submission" date="2010-08" db="EMBL/GenBank/DDBJ databases">
        <title>Genome comparisons of Edwardsiella bacteria analysed using deep sequencing technology.</title>
        <authorList>
            <person name="van Soest J.J."/>
            <person name="Henkel C.V."/>
            <person name="Jansen H.J."/>
            <person name="van den Hondel C.A.M.J.J."/>
            <person name="Bloemberg G.V."/>
            <person name="Meijer A.H."/>
            <person name="Spaink H.P."/>
        </authorList>
    </citation>
    <scope>NUCLEOTIDE SEQUENCE [LARGE SCALE GENOMIC DNA]</scope>
    <source>
        <strain evidence="10">FL6-60</strain>
    </source>
</reference>
<dbReference type="EMBL" id="CP002154">
    <property type="protein sequence ID" value="ADM41293.1"/>
    <property type="molecule type" value="Genomic_DNA"/>
</dbReference>
<dbReference type="InterPro" id="IPR051800">
    <property type="entry name" value="PqiA-PqiB_transport"/>
</dbReference>
<feature type="domain" description="Mce/MlaD" evidence="8">
    <location>
        <begin position="294"/>
        <end position="389"/>
    </location>
</feature>
<dbReference type="NCBIfam" id="NF008070">
    <property type="entry name" value="PRK10807.1"/>
    <property type="match status" value="1"/>
</dbReference>
<evidence type="ECO:0000313" key="10">
    <source>
        <dbReference type="Proteomes" id="UP000002230"/>
    </source>
</evidence>
<gene>
    <name evidence="9" type="ordered locus">ETAF_1177</name>
</gene>
<dbReference type="HOGENOM" id="CLU_018765_3_1_6"/>
<keyword evidence="10" id="KW-1185">Reference proteome</keyword>
<accession>A0A0H3DPG7</accession>
<dbReference type="PANTHER" id="PTHR30462">
    <property type="entry name" value="INTERMEMBRANE TRANSPORT PROTEIN PQIB-RELATED"/>
    <property type="match status" value="1"/>
</dbReference>
<keyword evidence="5 7" id="KW-1133">Transmembrane helix</keyword>
<evidence type="ECO:0000256" key="7">
    <source>
        <dbReference type="SAM" id="Phobius"/>
    </source>
</evidence>
<feature type="transmembrane region" description="Helical" evidence="7">
    <location>
        <begin position="20"/>
        <end position="39"/>
    </location>
</feature>
<evidence type="ECO:0000313" key="9">
    <source>
        <dbReference type="EMBL" id="ADM41293.1"/>
    </source>
</evidence>
<dbReference type="GO" id="GO:0005886">
    <property type="term" value="C:plasma membrane"/>
    <property type="evidence" value="ECO:0007669"/>
    <property type="project" value="UniProtKB-SubCell"/>
</dbReference>
<dbReference type="PANTHER" id="PTHR30462:SF2">
    <property type="entry name" value="INTERMEMBRANE TRANSPORT PROTEIN PQIB"/>
    <property type="match status" value="1"/>
</dbReference>